<accession>A0A4Z2FD20</accession>
<protein>
    <submittedName>
        <fullName evidence="3">Uncharacterized protein</fullName>
    </submittedName>
</protein>
<dbReference type="EMBL" id="SRLO01001329">
    <property type="protein sequence ID" value="TNN38871.1"/>
    <property type="molecule type" value="Genomic_DNA"/>
</dbReference>
<keyword evidence="2" id="KW-0472">Membrane</keyword>
<keyword evidence="4" id="KW-1185">Reference proteome</keyword>
<name>A0A4Z2FD20_9TELE</name>
<feature type="region of interest" description="Disordered" evidence="1">
    <location>
        <begin position="63"/>
        <end position="91"/>
    </location>
</feature>
<organism evidence="3 4">
    <name type="scientific">Liparis tanakae</name>
    <name type="common">Tanaka's snailfish</name>
    <dbReference type="NCBI Taxonomy" id="230148"/>
    <lineage>
        <taxon>Eukaryota</taxon>
        <taxon>Metazoa</taxon>
        <taxon>Chordata</taxon>
        <taxon>Craniata</taxon>
        <taxon>Vertebrata</taxon>
        <taxon>Euteleostomi</taxon>
        <taxon>Actinopterygii</taxon>
        <taxon>Neopterygii</taxon>
        <taxon>Teleostei</taxon>
        <taxon>Neoteleostei</taxon>
        <taxon>Acanthomorphata</taxon>
        <taxon>Eupercaria</taxon>
        <taxon>Perciformes</taxon>
        <taxon>Cottioidei</taxon>
        <taxon>Cottales</taxon>
        <taxon>Liparidae</taxon>
        <taxon>Liparis</taxon>
    </lineage>
</organism>
<feature type="transmembrane region" description="Helical" evidence="2">
    <location>
        <begin position="272"/>
        <end position="297"/>
    </location>
</feature>
<sequence length="330" mass="35629">MGLTALLKFKPPSAHLDDVDDVIGQPEYGEGADDHHDEAAALPSALELGAVQAAHHAGVAGVDEGEGQQAGHDGLKQKGMGSARAKASTQTTSSSTSRVLLVLSLWDRKGLLTASQRSMLIRQIRKRGAPSSTVASANAKFSTSRQVTERFFTRQNTDHATNRFPGKPSTNAAVRMAMPTWLLTGMEGGGPEAPAVALDSITKGEKKACVESEPPWNWRELFNGQGGAGNRKRCIGALRGGVTSCTPTPDEPRGLIFYDTGFRPAEPFGVVYLPFFAGLLTTASASFSLSRLFWLFWRLFLVAESRPVPSNRRAMNARPSRRMYDFPAKK</sequence>
<evidence type="ECO:0000313" key="4">
    <source>
        <dbReference type="Proteomes" id="UP000314294"/>
    </source>
</evidence>
<evidence type="ECO:0000256" key="2">
    <source>
        <dbReference type="SAM" id="Phobius"/>
    </source>
</evidence>
<reference evidence="3 4" key="1">
    <citation type="submission" date="2019-03" db="EMBL/GenBank/DDBJ databases">
        <title>First draft genome of Liparis tanakae, snailfish: a comprehensive survey of snailfish specific genes.</title>
        <authorList>
            <person name="Kim W."/>
            <person name="Song I."/>
            <person name="Jeong J.-H."/>
            <person name="Kim D."/>
            <person name="Kim S."/>
            <person name="Ryu S."/>
            <person name="Song J.Y."/>
            <person name="Lee S.K."/>
        </authorList>
    </citation>
    <scope>NUCLEOTIDE SEQUENCE [LARGE SCALE GENOMIC DNA]</scope>
    <source>
        <tissue evidence="3">Muscle</tissue>
    </source>
</reference>
<proteinExistence type="predicted"/>
<evidence type="ECO:0000256" key="1">
    <source>
        <dbReference type="SAM" id="MobiDB-lite"/>
    </source>
</evidence>
<dbReference type="Proteomes" id="UP000314294">
    <property type="component" value="Unassembled WGS sequence"/>
</dbReference>
<keyword evidence="2" id="KW-0812">Transmembrane</keyword>
<feature type="region of interest" description="Disordered" evidence="1">
    <location>
        <begin position="16"/>
        <end position="35"/>
    </location>
</feature>
<gene>
    <name evidence="3" type="ORF">EYF80_050956</name>
</gene>
<keyword evidence="2" id="KW-1133">Transmembrane helix</keyword>
<evidence type="ECO:0000313" key="3">
    <source>
        <dbReference type="EMBL" id="TNN38871.1"/>
    </source>
</evidence>
<dbReference type="AlphaFoldDB" id="A0A4Z2FD20"/>
<comment type="caution">
    <text evidence="3">The sequence shown here is derived from an EMBL/GenBank/DDBJ whole genome shotgun (WGS) entry which is preliminary data.</text>
</comment>